<dbReference type="InterPro" id="IPR019494">
    <property type="entry name" value="FIST_C"/>
</dbReference>
<feature type="domain" description="F-box" evidence="1">
    <location>
        <begin position="10"/>
        <end position="50"/>
    </location>
</feature>
<dbReference type="EMBL" id="CABITT030000008">
    <property type="protein sequence ID" value="VVB17886.1"/>
    <property type="molecule type" value="Genomic_DNA"/>
</dbReference>
<dbReference type="InterPro" id="IPR036047">
    <property type="entry name" value="F-box-like_dom_sf"/>
</dbReference>
<dbReference type="Proteomes" id="UP000489600">
    <property type="component" value="Unassembled WGS sequence"/>
</dbReference>
<name>A0A565CWU7_9BRAS</name>
<dbReference type="InterPro" id="IPR001810">
    <property type="entry name" value="F-box_dom"/>
</dbReference>
<dbReference type="GO" id="GO:0000209">
    <property type="term" value="P:protein polyubiquitination"/>
    <property type="evidence" value="ECO:0007669"/>
    <property type="project" value="TreeGrafter"/>
</dbReference>
<evidence type="ECO:0000313" key="4">
    <source>
        <dbReference type="Proteomes" id="UP000489600"/>
    </source>
</evidence>
<sequence>MAETVFIASMNDDLLHNILLRLPAKSFAFACCVNRSWNSVCNRILSRPKMISAFSRNPDQLRAGEEVLDKVLSEPIRPYFVIANITCGNMEKTLRLIAKRVGSRVPIIVSLVAGILGKEACNDKPEEVKQHATTDGVMSVDPSFAILLTIGYLPGMKVDVIPVILGNGKSEASIGDKFVMDIRNYVSVVSDHAAPACLILFGEDTHATELIILKLDYAMPAETIIVGDQKGEFLHKRANETINIQLHEYDSRVLAGLIFARDRHRPTQAGRIQFHTAISRGMSAVDLRYKAANVIVSLPGDGTFLTAKRRGEADVLNGDQIIEDLEENMLGNQIWDSDVCIGVIKRRKYSIGLEKKPKIMASLLFHLVTGADEQYLAVNGAGIKTGDCFQLYVPDLKVAEASLEAVSSKLRNLKSKANKTEVVGGFVFADSGRNDSFFGRPNANCSPFLENWPALPFGGIFCGGEIGRNISLEEEEENKETSIRRCLHVFSSVYLIVSFTSS</sequence>
<proteinExistence type="predicted"/>
<dbReference type="PANTHER" id="PTHR14939:SF5">
    <property type="entry name" value="F-BOX ONLY PROTEIN 22"/>
    <property type="match status" value="1"/>
</dbReference>
<dbReference type="SMART" id="SM00256">
    <property type="entry name" value="FBOX"/>
    <property type="match status" value="1"/>
</dbReference>
<evidence type="ECO:0008006" key="5">
    <source>
        <dbReference type="Google" id="ProtNLM"/>
    </source>
</evidence>
<protein>
    <recommendedName>
        <fullName evidence="5">FIST C-domain domain-containing protein</fullName>
    </recommendedName>
</protein>
<keyword evidence="4" id="KW-1185">Reference proteome</keyword>
<dbReference type="OrthoDB" id="509497at2759"/>
<gene>
    <name evidence="3" type="ORF">ANE_LOCUS28330</name>
</gene>
<dbReference type="PANTHER" id="PTHR14939">
    <property type="entry name" value="F-BOX ONLY PROTEIN 22"/>
    <property type="match status" value="1"/>
</dbReference>
<dbReference type="SUPFAM" id="SSF81383">
    <property type="entry name" value="F-box domain"/>
    <property type="match status" value="1"/>
</dbReference>
<dbReference type="SMART" id="SM01204">
    <property type="entry name" value="FIST_C"/>
    <property type="match status" value="1"/>
</dbReference>
<dbReference type="GO" id="GO:0032436">
    <property type="term" value="P:positive regulation of proteasomal ubiquitin-dependent protein catabolic process"/>
    <property type="evidence" value="ECO:0007669"/>
    <property type="project" value="TreeGrafter"/>
</dbReference>
<evidence type="ECO:0000259" key="2">
    <source>
        <dbReference type="SMART" id="SM01204"/>
    </source>
</evidence>
<dbReference type="Pfam" id="PF00646">
    <property type="entry name" value="F-box"/>
    <property type="match status" value="1"/>
</dbReference>
<comment type="caution">
    <text evidence="3">The sequence shown here is derived from an EMBL/GenBank/DDBJ whole genome shotgun (WGS) entry which is preliminary data.</text>
</comment>
<evidence type="ECO:0000259" key="1">
    <source>
        <dbReference type="SMART" id="SM00256"/>
    </source>
</evidence>
<feature type="domain" description="FIST C-domain" evidence="2">
    <location>
        <begin position="322"/>
        <end position="469"/>
    </location>
</feature>
<organism evidence="3 4">
    <name type="scientific">Arabis nemorensis</name>
    <dbReference type="NCBI Taxonomy" id="586526"/>
    <lineage>
        <taxon>Eukaryota</taxon>
        <taxon>Viridiplantae</taxon>
        <taxon>Streptophyta</taxon>
        <taxon>Embryophyta</taxon>
        <taxon>Tracheophyta</taxon>
        <taxon>Spermatophyta</taxon>
        <taxon>Magnoliopsida</taxon>
        <taxon>eudicotyledons</taxon>
        <taxon>Gunneridae</taxon>
        <taxon>Pentapetalae</taxon>
        <taxon>rosids</taxon>
        <taxon>malvids</taxon>
        <taxon>Brassicales</taxon>
        <taxon>Brassicaceae</taxon>
        <taxon>Arabideae</taxon>
        <taxon>Arabis</taxon>
    </lineage>
</organism>
<evidence type="ECO:0000313" key="3">
    <source>
        <dbReference type="EMBL" id="VVB17886.1"/>
    </source>
</evidence>
<accession>A0A565CWU7</accession>
<dbReference type="AlphaFoldDB" id="A0A565CWU7"/>
<reference evidence="3" key="1">
    <citation type="submission" date="2019-07" db="EMBL/GenBank/DDBJ databases">
        <authorList>
            <person name="Dittberner H."/>
        </authorList>
    </citation>
    <scope>NUCLEOTIDE SEQUENCE [LARGE SCALE GENOMIC DNA]</scope>
</reference>